<dbReference type="EMBL" id="SRPO01000186">
    <property type="protein sequence ID" value="KAG5937391.1"/>
    <property type="molecule type" value="Genomic_DNA"/>
</dbReference>
<sequence>MRVPEAKQCRTDEAKAKSIVCDALFLENQGFLNEEGSPKKVWNALKMFYTKTDEGIASPNQTAITRRLSVKRQAAVMDHGCSLRPCVPTAEARLDQQCISTL</sequence>
<proteinExistence type="predicted"/>
<protein>
    <submittedName>
        <fullName evidence="1">Uncharacterized protein</fullName>
    </submittedName>
</protein>
<accession>A0A9P7MBY1</accession>
<comment type="caution">
    <text evidence="1">The sequence shown here is derived from an EMBL/GenBank/DDBJ whole genome shotgun (WGS) entry which is preliminary data.</text>
</comment>
<evidence type="ECO:0000313" key="2">
    <source>
        <dbReference type="Proteomes" id="UP000706124"/>
    </source>
</evidence>
<evidence type="ECO:0000313" key="1">
    <source>
        <dbReference type="EMBL" id="KAG5937391.1"/>
    </source>
</evidence>
<reference evidence="1 2" key="1">
    <citation type="journal article" date="2020" name="bioRxiv">
        <title>Whole genome comparisons of ergot fungi reveals the divergence and evolution of species within the genus Claviceps are the result of varying mechanisms driving genome evolution and host range expansion.</title>
        <authorList>
            <person name="Wyka S.A."/>
            <person name="Mondo S.J."/>
            <person name="Liu M."/>
            <person name="Dettman J."/>
            <person name="Nalam V."/>
            <person name="Broders K.D."/>
        </authorList>
    </citation>
    <scope>NUCLEOTIDE SEQUENCE [LARGE SCALE GENOMIC DNA]</scope>
    <source>
        <strain evidence="1 2">CCC 1485</strain>
    </source>
</reference>
<dbReference type="AlphaFoldDB" id="A0A9P7MBY1"/>
<organism evidence="1 2">
    <name type="scientific">Claviceps pazoutovae</name>
    <dbReference type="NCBI Taxonomy" id="1649127"/>
    <lineage>
        <taxon>Eukaryota</taxon>
        <taxon>Fungi</taxon>
        <taxon>Dikarya</taxon>
        <taxon>Ascomycota</taxon>
        <taxon>Pezizomycotina</taxon>
        <taxon>Sordariomycetes</taxon>
        <taxon>Hypocreomycetidae</taxon>
        <taxon>Hypocreales</taxon>
        <taxon>Clavicipitaceae</taxon>
        <taxon>Claviceps</taxon>
    </lineage>
</organism>
<dbReference type="Proteomes" id="UP000706124">
    <property type="component" value="Unassembled WGS sequence"/>
</dbReference>
<keyword evidence="2" id="KW-1185">Reference proteome</keyword>
<gene>
    <name evidence="1" type="ORF">E4U60_001962</name>
</gene>
<dbReference type="OrthoDB" id="10447106at2759"/>
<name>A0A9P7MBY1_9HYPO</name>